<protein>
    <submittedName>
        <fullName evidence="1">Uncharacterized protein</fullName>
    </submittedName>
</protein>
<accession>A0A4Y2N9T2</accession>
<evidence type="ECO:0000313" key="2">
    <source>
        <dbReference type="Proteomes" id="UP000499080"/>
    </source>
</evidence>
<dbReference type="Proteomes" id="UP000499080">
    <property type="component" value="Unassembled WGS sequence"/>
</dbReference>
<proteinExistence type="predicted"/>
<keyword evidence="2" id="KW-1185">Reference proteome</keyword>
<name>A0A4Y2N9T2_ARAVE</name>
<evidence type="ECO:0000313" key="1">
    <source>
        <dbReference type="EMBL" id="GBN34596.1"/>
    </source>
</evidence>
<reference evidence="1 2" key="1">
    <citation type="journal article" date="2019" name="Sci. Rep.">
        <title>Orb-weaving spider Araneus ventricosus genome elucidates the spidroin gene catalogue.</title>
        <authorList>
            <person name="Kono N."/>
            <person name="Nakamura H."/>
            <person name="Ohtoshi R."/>
            <person name="Moran D.A.P."/>
            <person name="Shinohara A."/>
            <person name="Yoshida Y."/>
            <person name="Fujiwara M."/>
            <person name="Mori M."/>
            <person name="Tomita M."/>
            <person name="Arakawa K."/>
        </authorList>
    </citation>
    <scope>NUCLEOTIDE SEQUENCE [LARGE SCALE GENOMIC DNA]</scope>
</reference>
<dbReference type="AlphaFoldDB" id="A0A4Y2N9T2"/>
<comment type="caution">
    <text evidence="1">The sequence shown here is derived from an EMBL/GenBank/DDBJ whole genome shotgun (WGS) entry which is preliminary data.</text>
</comment>
<gene>
    <name evidence="1" type="ORF">AVEN_157408_1</name>
</gene>
<feature type="non-terminal residue" evidence="1">
    <location>
        <position position="1"/>
    </location>
</feature>
<organism evidence="1 2">
    <name type="scientific">Araneus ventricosus</name>
    <name type="common">Orbweaver spider</name>
    <name type="synonym">Epeira ventricosa</name>
    <dbReference type="NCBI Taxonomy" id="182803"/>
    <lineage>
        <taxon>Eukaryota</taxon>
        <taxon>Metazoa</taxon>
        <taxon>Ecdysozoa</taxon>
        <taxon>Arthropoda</taxon>
        <taxon>Chelicerata</taxon>
        <taxon>Arachnida</taxon>
        <taxon>Araneae</taxon>
        <taxon>Araneomorphae</taxon>
        <taxon>Entelegynae</taxon>
        <taxon>Araneoidea</taxon>
        <taxon>Araneidae</taxon>
        <taxon>Araneus</taxon>
    </lineage>
</organism>
<dbReference type="EMBL" id="BGPR01285740">
    <property type="protein sequence ID" value="GBN34596.1"/>
    <property type="molecule type" value="Genomic_DNA"/>
</dbReference>
<sequence>KPFGKPDQRLVAEFGASQVALMVSLDLQSIRTWDSVERNLQERKM</sequence>